<dbReference type="Gene3D" id="2.60.40.10">
    <property type="entry name" value="Immunoglobulins"/>
    <property type="match status" value="2"/>
</dbReference>
<name>R9PR79_AGAAL</name>
<dbReference type="STRING" id="1331007.AALB_3919"/>
<keyword evidence="2" id="KW-1185">Reference proteome</keyword>
<comment type="caution">
    <text evidence="1">The sequence shown here is derived from an EMBL/GenBank/DDBJ whole genome shotgun (WGS) entry which is preliminary data.</text>
</comment>
<dbReference type="OrthoDB" id="6197493at2"/>
<proteinExistence type="predicted"/>
<dbReference type="InterPro" id="IPR013783">
    <property type="entry name" value="Ig-like_fold"/>
</dbReference>
<dbReference type="Proteomes" id="UP000014461">
    <property type="component" value="Unassembled WGS sequence"/>
</dbReference>
<protein>
    <submittedName>
        <fullName evidence="1">Uncharacterized protein</fullName>
    </submittedName>
</protein>
<evidence type="ECO:0000313" key="1">
    <source>
        <dbReference type="EMBL" id="GAD03839.1"/>
    </source>
</evidence>
<organism evidence="1 2">
    <name type="scientific">Agarivorans albus MKT 106</name>
    <dbReference type="NCBI Taxonomy" id="1331007"/>
    <lineage>
        <taxon>Bacteria</taxon>
        <taxon>Pseudomonadati</taxon>
        <taxon>Pseudomonadota</taxon>
        <taxon>Gammaproteobacteria</taxon>
        <taxon>Alteromonadales</taxon>
        <taxon>Alteromonadaceae</taxon>
        <taxon>Agarivorans</taxon>
    </lineage>
</organism>
<dbReference type="RefSeq" id="WP_016403606.1">
    <property type="nucleotide sequence ID" value="NZ_BARX01000035.1"/>
</dbReference>
<dbReference type="EMBL" id="BARX01000035">
    <property type="protein sequence ID" value="GAD03839.1"/>
    <property type="molecule type" value="Genomic_DNA"/>
</dbReference>
<evidence type="ECO:0000313" key="2">
    <source>
        <dbReference type="Proteomes" id="UP000014461"/>
    </source>
</evidence>
<accession>R9PR79</accession>
<sequence>MLAGCPFWEGGSKSAALVITPLPETTPFAEIRLHGEIANTSSNELRVEISLNSQLPINAEIENQQFFSWLKLEPGLNSVVVTATVNERYTLTKTLEINFQDDQEAIPTYPPNDTEVIGDSTTLSGTFSSTWPAEDITVYIDDQPVQFELISQVAAARTDSASSRASNSFTYHYRFTHWVSLVDGENRFQLKITSPDSIFYRLFKFLASIIKANPSYSIDLDPANSPTTQSHYFLQGTIQPKSGEISDLEGVELHISNTQTSDSITLSELSKPQFSANIPLIIGTNTLNVVARRNGRSVANASLTIQREIGDAINNIFPPNQATVKTSPTAISGEVSSTWPLSDMQLKVNDKAYPLSKLDTPELFAFSVSDLPLSIGKNVIYFQLSTPSGVTKREHHIIYQPDPDVIPPAISINKLPRTTTASTIKISGKVNDPEGELAGISRVTVSSSLFSATFDATLSSDNFSAEVPLSYGENTLNVIAEDLSGNTSTAQTSIKRLSVVSWKNLSPSNQSIINEPLVTISGELHVPKEAVVDGIRINQTLVKPTLNSSENVYYFTAKNLTLDLGYNVFTLVAQGRNVGTATQQLHLVYQPQGHAEVLPPSIQINAPLEGAVVNQDELTVAASVVSYGGAVNVSINGQALANSDLISYSENQQFITRINKKLSFPANQNNLAINVAVVDSLGNSASTTVNVTRDKQLPTIAVNNYLAIPAVNQVNQSTITISGSISDNNISSASINNQALSLIPSNSPNQFLFSSQQDMPVNGNLAVVIRAFDFAGNQVAKELHFQSSSGVNMKPLLPPNNATFMLAESANQVQVAVSYNQLPQNSRVAAWVTQQEPIVLNTSATVASGELTLPMQEGDVTIHFALLDEDNVALASASTKVSQVAQASVPLVIQKVKPVNGAQYAEPNEAIELYFNQKIDLSQLQVSVLETLNGYTYINNDAPGTDFLQAKGYTLQQVFRNREPVNFSLAQLPNATTVAVYPKTPLGYGANVEVEVNYRGSTLSRHQFTTRSLPTLITGAVSDQFNQTLAGIKVEIPALQLSTTTNADGGFAFGYQRAANQPLATGSYTLIINRAMHTPGMSEERRTINIKAQRRNDQGMLRVSQINTALPAEFINSGNQQAALAGGDVKLDLSDAIVLFPDGFDKGTVYVQLASPSTINAPLISEFSPLWAFATQPKGITFEGSVALDIKLPKYQESYNYLQYLGEYMMLVAYQPDKSVIAPIGVAKINDNQRLISQHPITLDSLDYLGASWIPHELQSLAAEVAKGEKSLLELTAAITQNLSE</sequence>
<gene>
    <name evidence="1" type="ORF">AALB_3919</name>
</gene>
<reference evidence="1" key="1">
    <citation type="journal article" date="2013" name="Genome Announc.">
        <title>Draft Genome Sequence of Agarivorans albus Strain MKT 106T, an Agarolytic Marine Bacterium.</title>
        <authorList>
            <person name="Yasuike M."/>
            <person name="Nakamura Y."/>
            <person name="Kai W."/>
            <person name="Fujiwara A."/>
            <person name="Fukui Y."/>
            <person name="Satomi M."/>
            <person name="Sano M."/>
        </authorList>
    </citation>
    <scope>NUCLEOTIDE SEQUENCE [LARGE SCALE GENOMIC DNA]</scope>
</reference>